<gene>
    <name evidence="2" type="ORF">F511_31158</name>
</gene>
<accession>A0A2Z7AUL7</accession>
<organism evidence="2 3">
    <name type="scientific">Dorcoceras hygrometricum</name>
    <dbReference type="NCBI Taxonomy" id="472368"/>
    <lineage>
        <taxon>Eukaryota</taxon>
        <taxon>Viridiplantae</taxon>
        <taxon>Streptophyta</taxon>
        <taxon>Embryophyta</taxon>
        <taxon>Tracheophyta</taxon>
        <taxon>Spermatophyta</taxon>
        <taxon>Magnoliopsida</taxon>
        <taxon>eudicotyledons</taxon>
        <taxon>Gunneridae</taxon>
        <taxon>Pentapetalae</taxon>
        <taxon>asterids</taxon>
        <taxon>lamiids</taxon>
        <taxon>Lamiales</taxon>
        <taxon>Gesneriaceae</taxon>
        <taxon>Didymocarpoideae</taxon>
        <taxon>Trichosporeae</taxon>
        <taxon>Loxocarpinae</taxon>
        <taxon>Dorcoceras</taxon>
    </lineage>
</organism>
<evidence type="ECO:0000313" key="3">
    <source>
        <dbReference type="Proteomes" id="UP000250235"/>
    </source>
</evidence>
<dbReference type="AlphaFoldDB" id="A0A2Z7AUL7"/>
<evidence type="ECO:0000256" key="1">
    <source>
        <dbReference type="SAM" id="Phobius"/>
    </source>
</evidence>
<proteinExistence type="predicted"/>
<name>A0A2Z7AUL7_9LAMI</name>
<keyword evidence="1" id="KW-0812">Transmembrane</keyword>
<reference evidence="2 3" key="1">
    <citation type="journal article" date="2015" name="Proc. Natl. Acad. Sci. U.S.A.">
        <title>The resurrection genome of Boea hygrometrica: A blueprint for survival of dehydration.</title>
        <authorList>
            <person name="Xiao L."/>
            <person name="Yang G."/>
            <person name="Zhang L."/>
            <person name="Yang X."/>
            <person name="Zhao S."/>
            <person name="Ji Z."/>
            <person name="Zhou Q."/>
            <person name="Hu M."/>
            <person name="Wang Y."/>
            <person name="Chen M."/>
            <person name="Xu Y."/>
            <person name="Jin H."/>
            <person name="Xiao X."/>
            <person name="Hu G."/>
            <person name="Bao F."/>
            <person name="Hu Y."/>
            <person name="Wan P."/>
            <person name="Li L."/>
            <person name="Deng X."/>
            <person name="Kuang T."/>
            <person name="Xiang C."/>
            <person name="Zhu J.K."/>
            <person name="Oliver M.J."/>
            <person name="He Y."/>
        </authorList>
    </citation>
    <scope>NUCLEOTIDE SEQUENCE [LARGE SCALE GENOMIC DNA]</scope>
    <source>
        <strain evidence="3">cv. XS01</strain>
    </source>
</reference>
<keyword evidence="1" id="KW-0472">Membrane</keyword>
<dbReference type="EMBL" id="KV011859">
    <property type="protein sequence ID" value="KZV25574.1"/>
    <property type="molecule type" value="Genomic_DNA"/>
</dbReference>
<keyword evidence="3" id="KW-1185">Reference proteome</keyword>
<feature type="transmembrane region" description="Helical" evidence="1">
    <location>
        <begin position="273"/>
        <end position="295"/>
    </location>
</feature>
<sequence>MDRYTADLFLEVRTSMSYISPSSTSEGSTRRFDLTTSCTDPIPQPAAVRTPRLQQCTPAATPLILSILSVDCVEWLNILQQIVQQLFAQLLFILCHNTSRNSYFFVDWILCAAAEIIVASGSLRLDASYCDWMHSNSWFIVAHDWMCCCLRLVVQSLVSNACDWTSHDWVDQTMSYQLIQTTSFAMPPRLVEYTSLLLRLDVNNCSLRLDCKQLITASGCKPLFTASGYKQLFTASGCTSYLLITCDCWLSTQRASDESIERRLFLHCYILRFSTHLLILMTSSLLLIASSIMYADVITAVSRFLSISNADVNVAARSFLQYMC</sequence>
<dbReference type="Proteomes" id="UP000250235">
    <property type="component" value="Unassembled WGS sequence"/>
</dbReference>
<protein>
    <submittedName>
        <fullName evidence="2">Uncharacterized protein</fullName>
    </submittedName>
</protein>
<evidence type="ECO:0000313" key="2">
    <source>
        <dbReference type="EMBL" id="KZV25574.1"/>
    </source>
</evidence>
<keyword evidence="1" id="KW-1133">Transmembrane helix</keyword>